<sequence length="104" mass="12282">SLIEDNIVPRQLRLPWRRCLTFIEKGALMQNLRVCVREQGSIHSARWGCDYVPYKAPEMVPKFWMQTVKLVLFQFRKDFGRRFSDSHSDSQQTILPMIHKASES</sequence>
<evidence type="ECO:0000313" key="1">
    <source>
        <dbReference type="EMBL" id="CAJ1974333.1"/>
    </source>
</evidence>
<dbReference type="EMBL" id="OY731406">
    <property type="protein sequence ID" value="CAJ1974333.1"/>
    <property type="molecule type" value="Genomic_DNA"/>
</dbReference>
<dbReference type="Proteomes" id="UP001189624">
    <property type="component" value="Chromosome 9"/>
</dbReference>
<gene>
    <name evidence="1" type="ORF">AYBTSS11_LOCUS26407</name>
</gene>
<organism evidence="1 2">
    <name type="scientific">Sphenostylis stenocarpa</name>
    <dbReference type="NCBI Taxonomy" id="92480"/>
    <lineage>
        <taxon>Eukaryota</taxon>
        <taxon>Viridiplantae</taxon>
        <taxon>Streptophyta</taxon>
        <taxon>Embryophyta</taxon>
        <taxon>Tracheophyta</taxon>
        <taxon>Spermatophyta</taxon>
        <taxon>Magnoliopsida</taxon>
        <taxon>eudicotyledons</taxon>
        <taxon>Gunneridae</taxon>
        <taxon>Pentapetalae</taxon>
        <taxon>rosids</taxon>
        <taxon>fabids</taxon>
        <taxon>Fabales</taxon>
        <taxon>Fabaceae</taxon>
        <taxon>Papilionoideae</taxon>
        <taxon>50 kb inversion clade</taxon>
        <taxon>NPAAA clade</taxon>
        <taxon>indigoferoid/millettioid clade</taxon>
        <taxon>Phaseoleae</taxon>
        <taxon>Sphenostylis</taxon>
    </lineage>
</organism>
<name>A0AA86VTH1_9FABA</name>
<evidence type="ECO:0000313" key="2">
    <source>
        <dbReference type="Proteomes" id="UP001189624"/>
    </source>
</evidence>
<protein>
    <submittedName>
        <fullName evidence="1">Uncharacterized protein</fullName>
    </submittedName>
</protein>
<accession>A0AA86VTH1</accession>
<reference evidence="1" key="1">
    <citation type="submission" date="2023-10" db="EMBL/GenBank/DDBJ databases">
        <authorList>
            <person name="Domelevo Entfellner J.-B."/>
        </authorList>
    </citation>
    <scope>NUCLEOTIDE SEQUENCE</scope>
</reference>
<keyword evidence="2" id="KW-1185">Reference proteome</keyword>
<dbReference type="AlphaFoldDB" id="A0AA86VTH1"/>
<proteinExistence type="predicted"/>
<dbReference type="Gramene" id="rna-AYBTSS11_LOCUS26407">
    <property type="protein sequence ID" value="CAJ1974333.1"/>
    <property type="gene ID" value="gene-AYBTSS11_LOCUS26407"/>
</dbReference>
<feature type="non-terminal residue" evidence="1">
    <location>
        <position position="1"/>
    </location>
</feature>